<proteinExistence type="predicted"/>
<gene>
    <name evidence="2" type="ORF">AVDCRST_MAG56-2498</name>
</gene>
<evidence type="ECO:0000313" key="2">
    <source>
        <dbReference type="EMBL" id="CAA9260424.1"/>
    </source>
</evidence>
<reference evidence="2" key="1">
    <citation type="submission" date="2020-02" db="EMBL/GenBank/DDBJ databases">
        <authorList>
            <person name="Meier V. D."/>
        </authorList>
    </citation>
    <scope>NUCLEOTIDE SEQUENCE</scope>
    <source>
        <strain evidence="2">AVDCRST_MAG56</strain>
    </source>
</reference>
<dbReference type="EMBL" id="CADCTQ010000219">
    <property type="protein sequence ID" value="CAA9260424.1"/>
    <property type="molecule type" value="Genomic_DNA"/>
</dbReference>
<feature type="signal peptide" evidence="1">
    <location>
        <begin position="1"/>
        <end position="22"/>
    </location>
</feature>
<dbReference type="AlphaFoldDB" id="A0A6J4IVQ7"/>
<name>A0A6J4IVQ7_9SPHI</name>
<keyword evidence="1" id="KW-0732">Signal</keyword>
<organism evidence="2">
    <name type="scientific">uncultured Cytophagales bacterium</name>
    <dbReference type="NCBI Taxonomy" id="158755"/>
    <lineage>
        <taxon>Bacteria</taxon>
        <taxon>Pseudomonadati</taxon>
        <taxon>Bacteroidota</taxon>
        <taxon>Sphingobacteriia</taxon>
        <taxon>Sphingobacteriales</taxon>
        <taxon>environmental samples</taxon>
    </lineage>
</organism>
<dbReference type="Pfam" id="PF19630">
    <property type="entry name" value="DUF6134"/>
    <property type="match status" value="1"/>
</dbReference>
<sequence length="198" mass="22776">MFLSIKLWCAFVALAVSHPASTQPKLYDILLNGMQIGELKVYTTTAKTGEIHYRADADASVWFFGRKNITMLISSVYKDKLMETASFHEKLNEKTQNLSLTNWDGNGYQVTLNDEKVALPARRITYSTAILYHREPKNVTELFSERFGKFCPIKPVGVGKYQLTMPDGKQNLYTYVNGVCEEVEVHTNLYRFRFKLRK</sequence>
<dbReference type="InterPro" id="IPR045767">
    <property type="entry name" value="DUF6134"/>
</dbReference>
<evidence type="ECO:0008006" key="3">
    <source>
        <dbReference type="Google" id="ProtNLM"/>
    </source>
</evidence>
<protein>
    <recommendedName>
        <fullName evidence="3">DUF4412 domain-containing protein</fullName>
    </recommendedName>
</protein>
<accession>A0A6J4IVQ7</accession>
<evidence type="ECO:0000256" key="1">
    <source>
        <dbReference type="SAM" id="SignalP"/>
    </source>
</evidence>
<feature type="chain" id="PRO_5026886092" description="DUF4412 domain-containing protein" evidence="1">
    <location>
        <begin position="23"/>
        <end position="198"/>
    </location>
</feature>